<reference evidence="3" key="1">
    <citation type="submission" date="2024-04" db="EMBL/GenBank/DDBJ databases">
        <authorList>
            <person name="Shaw F."/>
            <person name="Minotto A."/>
        </authorList>
    </citation>
    <scope>NUCLEOTIDE SEQUENCE [LARGE SCALE GENOMIC DNA]</scope>
</reference>
<keyword evidence="3" id="KW-1185">Reference proteome</keyword>
<keyword evidence="1" id="KW-1133">Transmembrane helix</keyword>
<keyword evidence="1" id="KW-0472">Membrane</keyword>
<name>A0ABP1E6F8_9APHY</name>
<protein>
    <submittedName>
        <fullName evidence="2">Uncharacterized protein</fullName>
    </submittedName>
</protein>
<organism evidence="2 3">
    <name type="scientific">Somion occarium</name>
    <dbReference type="NCBI Taxonomy" id="3059160"/>
    <lineage>
        <taxon>Eukaryota</taxon>
        <taxon>Fungi</taxon>
        <taxon>Dikarya</taxon>
        <taxon>Basidiomycota</taxon>
        <taxon>Agaricomycotina</taxon>
        <taxon>Agaricomycetes</taxon>
        <taxon>Polyporales</taxon>
        <taxon>Cerrenaceae</taxon>
        <taxon>Somion</taxon>
    </lineage>
</organism>
<accession>A0ABP1E6F8</accession>
<gene>
    <name evidence="2" type="ORF">GFSPODELE1_LOCUS10346</name>
</gene>
<dbReference type="EMBL" id="OZ037951">
    <property type="protein sequence ID" value="CAL1715651.1"/>
    <property type="molecule type" value="Genomic_DNA"/>
</dbReference>
<evidence type="ECO:0000313" key="2">
    <source>
        <dbReference type="EMBL" id="CAL1715651.1"/>
    </source>
</evidence>
<evidence type="ECO:0000313" key="3">
    <source>
        <dbReference type="Proteomes" id="UP001497453"/>
    </source>
</evidence>
<evidence type="ECO:0000256" key="1">
    <source>
        <dbReference type="SAM" id="Phobius"/>
    </source>
</evidence>
<dbReference type="Proteomes" id="UP001497453">
    <property type="component" value="Chromosome 8"/>
</dbReference>
<sequence length="350" mass="39231">MAAVPETALPTEACLTDDKKSELLAQVKQLSVDTLSIDSSFDSISRLLNNLAEAHIPKELVKDVERLTHIWHDLQTTYSTLLWKSRDVAGDARVAATDFAKIIIDEVLLNTNIQMTEIQEAIRDSKQKAERDKIKARDMVDGFKNLAKRIEFFCKDWEETVEHNHLYRFSLRYKYHEEEIKALSSSIRAMKIKIVSMSVAVGLIAAAAGILALIFAIDGNSEALGMAGILAVPAEVSFKGIRSRCAIKKAQVEKLDKLKAERDENQTGMQDIKNIATKLGAIVSVWGCISADLSEVEKLVATALQTEDKAYWRAAFVKRLELTRNSYTHLADIFYEYQIAVHAESPVFKK</sequence>
<proteinExistence type="predicted"/>
<feature type="transmembrane region" description="Helical" evidence="1">
    <location>
        <begin position="194"/>
        <end position="217"/>
    </location>
</feature>
<keyword evidence="1" id="KW-0812">Transmembrane</keyword>